<proteinExistence type="predicted"/>
<feature type="signal peptide" evidence="1">
    <location>
        <begin position="1"/>
        <end position="25"/>
    </location>
</feature>
<dbReference type="RefSeq" id="WP_062131477.1">
    <property type="nucleotide sequence ID" value="NZ_LRBG01000035.1"/>
</dbReference>
<gene>
    <name evidence="2" type="ORF">CI15_22905</name>
</gene>
<dbReference type="OrthoDB" id="9100470at2"/>
<comment type="caution">
    <text evidence="2">The sequence shown here is derived from an EMBL/GenBank/DDBJ whole genome shotgun (WGS) entry which is preliminary data.</text>
</comment>
<sequence length="113" mass="12100">MKPCAARRRFAILLISVCAVPFAYALPPAQETGRYPPPMRGPSAAACDEGVPGSVIGVYGGTVVDQLSSGAVVLVKWPNGSPHEKWSARSHGYRLPVDHTTNAAHVFFLWPES</sequence>
<accession>A0A149PJ94</accession>
<keyword evidence="3" id="KW-1185">Reference proteome</keyword>
<evidence type="ECO:0000256" key="1">
    <source>
        <dbReference type="SAM" id="SignalP"/>
    </source>
</evidence>
<organism evidence="2 3">
    <name type="scientific">Paraburkholderia monticola</name>
    <dbReference type="NCBI Taxonomy" id="1399968"/>
    <lineage>
        <taxon>Bacteria</taxon>
        <taxon>Pseudomonadati</taxon>
        <taxon>Pseudomonadota</taxon>
        <taxon>Betaproteobacteria</taxon>
        <taxon>Burkholderiales</taxon>
        <taxon>Burkholderiaceae</taxon>
        <taxon>Paraburkholderia</taxon>
    </lineage>
</organism>
<evidence type="ECO:0000313" key="3">
    <source>
        <dbReference type="Proteomes" id="UP000075613"/>
    </source>
</evidence>
<keyword evidence="1" id="KW-0732">Signal</keyword>
<protein>
    <submittedName>
        <fullName evidence="2">Uncharacterized protein</fullName>
    </submittedName>
</protein>
<dbReference type="EMBL" id="LRBG01000035">
    <property type="protein sequence ID" value="KXU85135.1"/>
    <property type="molecule type" value="Genomic_DNA"/>
</dbReference>
<evidence type="ECO:0000313" key="2">
    <source>
        <dbReference type="EMBL" id="KXU85135.1"/>
    </source>
</evidence>
<reference evidence="2 3" key="1">
    <citation type="journal article" date="2015" name="Int. J. Syst. Evol. Microbiol.">
        <title>Burkholderia monticola sp. nov., isolated from mountain soil.</title>
        <authorList>
            <person name="Baek I."/>
            <person name="Seo B."/>
            <person name="Lee I."/>
            <person name="Yi H."/>
            <person name="Chun J."/>
        </authorList>
    </citation>
    <scope>NUCLEOTIDE SEQUENCE [LARGE SCALE GENOMIC DNA]</scope>
    <source>
        <strain evidence="2 3">JC2948</strain>
    </source>
</reference>
<feature type="chain" id="PRO_5007551327" evidence="1">
    <location>
        <begin position="26"/>
        <end position="113"/>
    </location>
</feature>
<dbReference type="Proteomes" id="UP000075613">
    <property type="component" value="Unassembled WGS sequence"/>
</dbReference>
<name>A0A149PJ94_9BURK</name>
<dbReference type="AlphaFoldDB" id="A0A149PJ94"/>